<accession>A0A0A9CC33</accession>
<proteinExistence type="predicted"/>
<organism evidence="1">
    <name type="scientific">Arundo donax</name>
    <name type="common">Giant reed</name>
    <name type="synonym">Donax arundinaceus</name>
    <dbReference type="NCBI Taxonomy" id="35708"/>
    <lineage>
        <taxon>Eukaryota</taxon>
        <taxon>Viridiplantae</taxon>
        <taxon>Streptophyta</taxon>
        <taxon>Embryophyta</taxon>
        <taxon>Tracheophyta</taxon>
        <taxon>Spermatophyta</taxon>
        <taxon>Magnoliopsida</taxon>
        <taxon>Liliopsida</taxon>
        <taxon>Poales</taxon>
        <taxon>Poaceae</taxon>
        <taxon>PACMAD clade</taxon>
        <taxon>Arundinoideae</taxon>
        <taxon>Arundineae</taxon>
        <taxon>Arundo</taxon>
    </lineage>
</organism>
<name>A0A0A9CC33_ARUDO</name>
<dbReference type="EMBL" id="GBRH01224006">
    <property type="protein sequence ID" value="JAD73889.1"/>
    <property type="molecule type" value="Transcribed_RNA"/>
</dbReference>
<reference evidence="1" key="2">
    <citation type="journal article" date="2015" name="Data Brief">
        <title>Shoot transcriptome of the giant reed, Arundo donax.</title>
        <authorList>
            <person name="Barrero R.A."/>
            <person name="Guerrero F.D."/>
            <person name="Moolhuijzen P."/>
            <person name="Goolsby J.A."/>
            <person name="Tidwell J."/>
            <person name="Bellgard S.E."/>
            <person name="Bellgard M.I."/>
        </authorList>
    </citation>
    <scope>NUCLEOTIDE SEQUENCE</scope>
    <source>
        <tissue evidence="1">Shoot tissue taken approximately 20 cm above the soil surface</tissue>
    </source>
</reference>
<sequence>MSCRSKQSLMLFKTIILRPTCYLAAVPSSYKIIC</sequence>
<reference evidence="1" key="1">
    <citation type="submission" date="2014-09" db="EMBL/GenBank/DDBJ databases">
        <authorList>
            <person name="Magalhaes I.L.F."/>
            <person name="Oliveira U."/>
            <person name="Santos F.R."/>
            <person name="Vidigal T.H.D.A."/>
            <person name="Brescovit A.D."/>
            <person name="Santos A.J."/>
        </authorList>
    </citation>
    <scope>NUCLEOTIDE SEQUENCE</scope>
    <source>
        <tissue evidence="1">Shoot tissue taken approximately 20 cm above the soil surface</tissue>
    </source>
</reference>
<protein>
    <submittedName>
        <fullName evidence="1">Uncharacterized protein</fullName>
    </submittedName>
</protein>
<dbReference type="AlphaFoldDB" id="A0A0A9CC33"/>
<evidence type="ECO:0000313" key="1">
    <source>
        <dbReference type="EMBL" id="JAD73889.1"/>
    </source>
</evidence>